<feature type="non-terminal residue" evidence="1">
    <location>
        <position position="214"/>
    </location>
</feature>
<evidence type="ECO:0000313" key="1">
    <source>
        <dbReference type="EMBL" id="KAI7997365.1"/>
    </source>
</evidence>
<proteinExistence type="predicted"/>
<comment type="caution">
    <text evidence="1">The sequence shown here is derived from an EMBL/GenBank/DDBJ whole genome shotgun (WGS) entry which is preliminary data.</text>
</comment>
<sequence length="214" mass="24313">MYIKLDRGFVLQHDDAGWLSTRQRIATTDYESIRKFISRAWPLVLDANIIMMLQSSLMMGGRSDGFDRYRDWRLDVDNMSYEISRSIPKEVGNITSLGLLLLNGNQLTGPLPDEIGYLPNLDRIQIDQNQISGPIPKSFANLNKTKHFHMNNNSLSGQIPPELSTLPKLVHMIGKAGYGLTLPPQLSEVHDVFHIWDELYGLGEDRGWTSKPDF</sequence>
<dbReference type="Proteomes" id="UP001060215">
    <property type="component" value="Chromosome 10"/>
</dbReference>
<keyword evidence="2" id="KW-1185">Reference proteome</keyword>
<name>A0ACC0G8K8_9ERIC</name>
<accession>A0ACC0G8K8</accession>
<reference evidence="1 2" key="1">
    <citation type="journal article" date="2022" name="Plant J.">
        <title>Chromosome-level genome of Camellia lanceoleosa provides a valuable resource for understanding genome evolution and self-incompatibility.</title>
        <authorList>
            <person name="Gong W."/>
            <person name="Xiao S."/>
            <person name="Wang L."/>
            <person name="Liao Z."/>
            <person name="Chang Y."/>
            <person name="Mo W."/>
            <person name="Hu G."/>
            <person name="Li W."/>
            <person name="Zhao G."/>
            <person name="Zhu H."/>
            <person name="Hu X."/>
            <person name="Ji K."/>
            <person name="Xiang X."/>
            <person name="Song Q."/>
            <person name="Yuan D."/>
            <person name="Jin S."/>
            <person name="Zhang L."/>
        </authorList>
    </citation>
    <scope>NUCLEOTIDE SEQUENCE [LARGE SCALE GENOMIC DNA]</scope>
    <source>
        <strain evidence="1">SQ_2022a</strain>
    </source>
</reference>
<gene>
    <name evidence="1" type="ORF">LOK49_LG10G00586</name>
</gene>
<evidence type="ECO:0000313" key="2">
    <source>
        <dbReference type="Proteomes" id="UP001060215"/>
    </source>
</evidence>
<organism evidence="1 2">
    <name type="scientific">Camellia lanceoleosa</name>
    <dbReference type="NCBI Taxonomy" id="1840588"/>
    <lineage>
        <taxon>Eukaryota</taxon>
        <taxon>Viridiplantae</taxon>
        <taxon>Streptophyta</taxon>
        <taxon>Embryophyta</taxon>
        <taxon>Tracheophyta</taxon>
        <taxon>Spermatophyta</taxon>
        <taxon>Magnoliopsida</taxon>
        <taxon>eudicotyledons</taxon>
        <taxon>Gunneridae</taxon>
        <taxon>Pentapetalae</taxon>
        <taxon>asterids</taxon>
        <taxon>Ericales</taxon>
        <taxon>Theaceae</taxon>
        <taxon>Camellia</taxon>
    </lineage>
</organism>
<dbReference type="EMBL" id="CM045767">
    <property type="protein sequence ID" value="KAI7997365.1"/>
    <property type="molecule type" value="Genomic_DNA"/>
</dbReference>
<protein>
    <submittedName>
        <fullName evidence="1">LRR receptor-like serine/threonine-protein kinase</fullName>
    </submittedName>
</protein>